<keyword evidence="3" id="KW-0067">ATP-binding</keyword>
<keyword evidence="2" id="KW-0547">Nucleotide-binding</keyword>
<dbReference type="AlphaFoldDB" id="A0A9E7STZ8"/>
<organism evidence="6 7">
    <name type="scientific">Natronosalvus rutilus</name>
    <dbReference type="NCBI Taxonomy" id="2953753"/>
    <lineage>
        <taxon>Archaea</taxon>
        <taxon>Methanobacteriati</taxon>
        <taxon>Methanobacteriota</taxon>
        <taxon>Stenosarchaea group</taxon>
        <taxon>Halobacteria</taxon>
        <taxon>Halobacteriales</taxon>
        <taxon>Natrialbaceae</taxon>
        <taxon>Natronosalvus</taxon>
    </lineage>
</organism>
<feature type="domain" description="Orc1-like AAA ATPase" evidence="4">
    <location>
        <begin position="38"/>
        <end position="170"/>
    </location>
</feature>
<accession>A0A9E7STZ8</accession>
<evidence type="ECO:0000259" key="4">
    <source>
        <dbReference type="Pfam" id="PF13191"/>
    </source>
</evidence>
<evidence type="ECO:0000256" key="3">
    <source>
        <dbReference type="ARBA" id="ARBA00022840"/>
    </source>
</evidence>
<protein>
    <submittedName>
        <fullName evidence="6">AAA family ATPase</fullName>
    </submittedName>
</protein>
<evidence type="ECO:0000259" key="5">
    <source>
        <dbReference type="Pfam" id="PF22703"/>
    </source>
</evidence>
<dbReference type="Proteomes" id="UP001056855">
    <property type="component" value="Chromosome"/>
</dbReference>
<dbReference type="RefSeq" id="WP_254158746.1">
    <property type="nucleotide sequence ID" value="NZ_CP100355.1"/>
</dbReference>
<dbReference type="InterPro" id="IPR027417">
    <property type="entry name" value="P-loop_NTPase"/>
</dbReference>
<dbReference type="InterPro" id="IPR055237">
    <property type="entry name" value="Cdc6_lid"/>
</dbReference>
<evidence type="ECO:0000313" key="6">
    <source>
        <dbReference type="EMBL" id="UTF54204.1"/>
    </source>
</evidence>
<dbReference type="GO" id="GO:0006260">
    <property type="term" value="P:DNA replication"/>
    <property type="evidence" value="ECO:0007669"/>
    <property type="project" value="UniProtKB-KW"/>
</dbReference>
<sequence length="395" mass="42529">MTTINDRITRRIRTESARSVVHDQSALDPTTCPGNVQIQGRGPVVEHLLDAIDPVFSGVLPPTVYVWGPKGAGKSAVVSRVVKQLRRAGGHDSEALYTATRTQDVALPLITCVDLRGLSSEWAFYRCLLGTLVDERSVPSNGVSTETLRTRIRDHLEEGPPTVVVTDHVGDSLSPETDDVESWLATAAPEAAWIGVGRRVPEALDVVFDRSVEVPAYRSHALVDVLTSRVDAGLSSGSISHEQLDAVAVWADGDAHDALTAVLEAAMVAHEEGRTVISSDHLNAAIDSIPDSCTSLGRVFSLTDERQTLLYELTAVPAGGNRSVTSVAEALAGRPSVDLRASTIERILYELADCGILRRVDSDPGETSGRGRPPSRLETQFPLTTFARLYEGRNK</sequence>
<evidence type="ECO:0000256" key="1">
    <source>
        <dbReference type="ARBA" id="ARBA00022705"/>
    </source>
</evidence>
<dbReference type="Pfam" id="PF13191">
    <property type="entry name" value="AAA_16"/>
    <property type="match status" value="1"/>
</dbReference>
<evidence type="ECO:0000313" key="7">
    <source>
        <dbReference type="Proteomes" id="UP001056855"/>
    </source>
</evidence>
<dbReference type="EMBL" id="CP100355">
    <property type="protein sequence ID" value="UTF54204.1"/>
    <property type="molecule type" value="Genomic_DNA"/>
</dbReference>
<reference evidence="6" key="1">
    <citation type="submission" date="2022-06" db="EMBL/GenBank/DDBJ databases">
        <title>Diverse halophilic archaea isolated from saline environments.</title>
        <authorList>
            <person name="Cui H.-L."/>
        </authorList>
    </citation>
    <scope>NUCLEOTIDE SEQUENCE</scope>
    <source>
        <strain evidence="6">WLHS1</strain>
    </source>
</reference>
<keyword evidence="7" id="KW-1185">Reference proteome</keyword>
<dbReference type="GeneID" id="73288911"/>
<evidence type="ECO:0000256" key="2">
    <source>
        <dbReference type="ARBA" id="ARBA00022741"/>
    </source>
</evidence>
<dbReference type="SUPFAM" id="SSF52540">
    <property type="entry name" value="P-loop containing nucleoside triphosphate hydrolases"/>
    <property type="match status" value="1"/>
</dbReference>
<dbReference type="GO" id="GO:0005524">
    <property type="term" value="F:ATP binding"/>
    <property type="evidence" value="ECO:0007669"/>
    <property type="project" value="UniProtKB-KW"/>
</dbReference>
<feature type="domain" description="Cdc6 AAA+ ATPase-type lid" evidence="5">
    <location>
        <begin position="224"/>
        <end position="285"/>
    </location>
</feature>
<dbReference type="Gene3D" id="1.10.8.60">
    <property type="match status" value="1"/>
</dbReference>
<proteinExistence type="predicted"/>
<name>A0A9E7STZ8_9EURY</name>
<gene>
    <name evidence="6" type="ORF">NGM29_02655</name>
</gene>
<dbReference type="Gene3D" id="3.40.50.300">
    <property type="entry name" value="P-loop containing nucleotide triphosphate hydrolases"/>
    <property type="match status" value="1"/>
</dbReference>
<keyword evidence="1" id="KW-0235">DNA replication</keyword>
<dbReference type="KEGG" id="sawl:NGM29_02655"/>
<dbReference type="Pfam" id="PF22703">
    <property type="entry name" value="Cdc6_lid"/>
    <property type="match status" value="1"/>
</dbReference>
<dbReference type="InterPro" id="IPR041664">
    <property type="entry name" value="AAA_16"/>
</dbReference>